<dbReference type="InterPro" id="IPR051851">
    <property type="entry name" value="EFR3_Homologs"/>
</dbReference>
<evidence type="ECO:0000256" key="2">
    <source>
        <dbReference type="SAM" id="MobiDB-lite"/>
    </source>
</evidence>
<protein>
    <submittedName>
        <fullName evidence="3">Protein EFR3 homolog B</fullName>
    </submittedName>
</protein>
<gene>
    <name evidence="3" type="primary">EFR3B</name>
    <name evidence="3" type="ORF">TR140357</name>
</gene>
<dbReference type="InterPro" id="IPR016024">
    <property type="entry name" value="ARM-type_fold"/>
</dbReference>
<dbReference type="Pfam" id="PF21052">
    <property type="entry name" value="EFR3_ARM"/>
    <property type="match status" value="1"/>
</dbReference>
<dbReference type="InterPro" id="IPR049152">
    <property type="entry name" value="EFR3-like_ARM"/>
</dbReference>
<name>A0A0V0J6A8_SCHSO</name>
<feature type="non-terminal residue" evidence="3">
    <location>
        <position position="1"/>
    </location>
</feature>
<sequence length="949" mass="106360">LRRTGKQILTIKQPEFLEAVLFSWCQAEICVPFNESLGPRLMPPRRFMCGCGPCRPQWAKMVDSLYSSNHTDGTNKLVCYCVRKPDKLDNIAKYLHKRLSSDLNHLNYENVNITVEAMSALVNACYAVKLNLFDSSFLKMVQLLLESKLPELQLLGTKSFLAFSQIEEDAPNYHREYDELIDQFCRMSYSNLPDVEERKKSFLKKSHSFFRVRVAGIQGLQGVVRKTARDQLRMNVLQSASMDQIIPALLFNIREGSPTGEEPDESELEPSRQAVFVFKDVVCRASYTNIVPVVKAILSYLDGQRIWVPSDFALLIFGYLLDSIKNMQIAHNLVKALVTYLHDTDLNTQQRISVVQVINKTVITLAKGAIGPDVFHNFKALLQILRSSIEKTVKVAAAEEHRFQETIINTIAEFAKNLPDAQKIEILKFILNFDPLPSGRSNCKDYSKPMVKVLVKTMLTVATQYQTVAISNAIDYDFLRLLLHGVAVDPDASIRVFVQKILHALIDRHGNGPRLLSVKLYPMNEVTSVYKREKPSRQDILFMKKTGFMLTDNLYHQLLDPSNKVDNLEHLMCTIGLVALEMGAEEVIVELFRLVLAVQQDAISTNSLPLPHLCAVHAILACVMSIVVPLAPLPPLVPHVEEVINRRQETASYLLPEVAFNRKNTQETYPTQLAISEELLFSKDKVRAALVDADFDATTLDTPYPAFDPLKAPPITGRVNLPSGIRVSDYNGSVGSEYGTMRSTGQRSVGNYPPRTQMGLLPSQLNDPLGGNLAYMASSTGPRHRHSDSLSSLSITASYNSTSNQQSRASGLNQEFLSFDMAQRILHESPEAWRRRKLVESGSLAQAYSTLDFDGLCAQHRQKIQTAHMNMAEVFSDLSSEVNRRPRLSNARSGHHLERGLSLLRGREKETGGSSGELNGNRDSADEDGRDAQKNPTSWDSNFISLFVA</sequence>
<organism evidence="3">
    <name type="scientific">Schistocephalus solidus</name>
    <name type="common">Tapeworm</name>
    <dbReference type="NCBI Taxonomy" id="70667"/>
    <lineage>
        <taxon>Eukaryota</taxon>
        <taxon>Metazoa</taxon>
        <taxon>Spiralia</taxon>
        <taxon>Lophotrochozoa</taxon>
        <taxon>Platyhelminthes</taxon>
        <taxon>Cestoda</taxon>
        <taxon>Eucestoda</taxon>
        <taxon>Diphyllobothriidea</taxon>
        <taxon>Diphyllobothriidae</taxon>
        <taxon>Schistocephalus</taxon>
    </lineage>
</organism>
<accession>A0A0V0J6A8</accession>
<dbReference type="GO" id="GO:0072659">
    <property type="term" value="P:protein localization to plasma membrane"/>
    <property type="evidence" value="ECO:0007669"/>
    <property type="project" value="TreeGrafter"/>
</dbReference>
<dbReference type="SUPFAM" id="SSF48371">
    <property type="entry name" value="ARM repeat"/>
    <property type="match status" value="1"/>
</dbReference>
<comment type="similarity">
    <text evidence="1">Belongs to the EFR3 family.</text>
</comment>
<feature type="compositionally biased region" description="Basic and acidic residues" evidence="2">
    <location>
        <begin position="895"/>
        <end position="911"/>
    </location>
</feature>
<evidence type="ECO:0000256" key="1">
    <source>
        <dbReference type="ARBA" id="ARBA00010216"/>
    </source>
</evidence>
<feature type="region of interest" description="Disordered" evidence="2">
    <location>
        <begin position="885"/>
        <end position="938"/>
    </location>
</feature>
<evidence type="ECO:0000313" key="3">
    <source>
        <dbReference type="EMBL" id="JAP61169.1"/>
    </source>
</evidence>
<dbReference type="AlphaFoldDB" id="A0A0V0J6A8"/>
<dbReference type="GO" id="GO:0005886">
    <property type="term" value="C:plasma membrane"/>
    <property type="evidence" value="ECO:0007669"/>
    <property type="project" value="TreeGrafter"/>
</dbReference>
<dbReference type="EMBL" id="GEEE01002056">
    <property type="protein sequence ID" value="JAP61169.1"/>
    <property type="molecule type" value="Transcribed_RNA"/>
</dbReference>
<dbReference type="PANTHER" id="PTHR12444">
    <property type="entry name" value="PROTEIN EFR3 HOMOLOG CMP44E"/>
    <property type="match status" value="1"/>
</dbReference>
<dbReference type="PANTHER" id="PTHR12444:SF8">
    <property type="entry name" value="PROTEIN EFR3 HOMOLOG CMP44E"/>
    <property type="match status" value="1"/>
</dbReference>
<proteinExistence type="inferred from homology"/>
<reference evidence="3" key="1">
    <citation type="submission" date="2016-01" db="EMBL/GenBank/DDBJ databases">
        <title>Reference transcriptome for the parasite Schistocephalus solidus: insights into the molecular evolution of parasitism.</title>
        <authorList>
            <person name="Hebert F.O."/>
            <person name="Grambauer S."/>
            <person name="Barber I."/>
            <person name="Landry C.R."/>
            <person name="Aubin-Horth N."/>
        </authorList>
    </citation>
    <scope>NUCLEOTIDE SEQUENCE</scope>
</reference>